<feature type="compositionally biased region" description="Basic and acidic residues" evidence="1">
    <location>
        <begin position="267"/>
        <end position="280"/>
    </location>
</feature>
<feature type="compositionally biased region" description="Low complexity" evidence="1">
    <location>
        <begin position="133"/>
        <end position="145"/>
    </location>
</feature>
<sequence>MAPTEVSSMHKPLLQRFESTTHEPTTVTIECGCENTEKEKIGTEESDSESHEKTVHNPGKGTDPKTNAQGKENSILEDNTQIENTTCTCEGVFEEVTEESSSEEQEKTPHNPGLGSGPQTNAEGKENDTLEVNTQNENTTCTCEGVTEEVTEESGSEELEKTPHNPGLGSGPQTNAEGKENGTLEDNTQIENTPCTCEGGIEEVTKESDSEKQEKTTHNPGLGSGPQTNAKESRTPQENALTGNTSYSCENDIEEVTEKEKKKKEKNTKDESEKRKTNNP</sequence>
<accession>A0AA86VEH8</accession>
<keyword evidence="3" id="KW-1185">Reference proteome</keyword>
<proteinExistence type="predicted"/>
<feature type="compositionally biased region" description="Basic and acidic residues" evidence="1">
    <location>
        <begin position="35"/>
        <end position="55"/>
    </location>
</feature>
<evidence type="ECO:0000256" key="1">
    <source>
        <dbReference type="SAM" id="MobiDB-lite"/>
    </source>
</evidence>
<dbReference type="Proteomes" id="UP001189624">
    <property type="component" value="Chromosome 5"/>
</dbReference>
<dbReference type="EMBL" id="OY731402">
    <property type="protein sequence ID" value="CAJ1957631.1"/>
    <property type="molecule type" value="Genomic_DNA"/>
</dbReference>
<feature type="compositionally biased region" description="Polar residues" evidence="1">
    <location>
        <begin position="184"/>
        <end position="195"/>
    </location>
</feature>
<dbReference type="Gramene" id="rna-AYBTSS11_LOCUS17303">
    <property type="protein sequence ID" value="CAJ1957631.1"/>
    <property type="gene ID" value="gene-AYBTSS11_LOCUS17303"/>
</dbReference>
<evidence type="ECO:0000313" key="3">
    <source>
        <dbReference type="Proteomes" id="UP001189624"/>
    </source>
</evidence>
<feature type="compositionally biased region" description="Polar residues" evidence="1">
    <location>
        <begin position="225"/>
        <end position="249"/>
    </location>
</feature>
<feature type="compositionally biased region" description="Acidic residues" evidence="1">
    <location>
        <begin position="92"/>
        <end position="103"/>
    </location>
</feature>
<dbReference type="AlphaFoldDB" id="A0AA86VEH8"/>
<evidence type="ECO:0000313" key="2">
    <source>
        <dbReference type="EMBL" id="CAJ1957631.1"/>
    </source>
</evidence>
<reference evidence="2" key="1">
    <citation type="submission" date="2023-10" db="EMBL/GenBank/DDBJ databases">
        <authorList>
            <person name="Domelevo Entfellner J.-B."/>
        </authorList>
    </citation>
    <scope>NUCLEOTIDE SEQUENCE</scope>
</reference>
<feature type="compositionally biased region" description="Polar residues" evidence="1">
    <location>
        <begin position="64"/>
        <end position="84"/>
    </location>
</feature>
<feature type="compositionally biased region" description="Acidic residues" evidence="1">
    <location>
        <begin position="146"/>
        <end position="157"/>
    </location>
</feature>
<gene>
    <name evidence="2" type="ORF">AYBTSS11_LOCUS17303</name>
</gene>
<feature type="region of interest" description="Disordered" evidence="1">
    <location>
        <begin position="1"/>
        <end position="280"/>
    </location>
</feature>
<feature type="compositionally biased region" description="Basic and acidic residues" evidence="1">
    <location>
        <begin position="203"/>
        <end position="217"/>
    </location>
</feature>
<name>A0AA86VEH8_9FABA</name>
<protein>
    <submittedName>
        <fullName evidence="2">Uncharacterized protein</fullName>
    </submittedName>
</protein>
<organism evidence="2 3">
    <name type="scientific">Sphenostylis stenocarpa</name>
    <dbReference type="NCBI Taxonomy" id="92480"/>
    <lineage>
        <taxon>Eukaryota</taxon>
        <taxon>Viridiplantae</taxon>
        <taxon>Streptophyta</taxon>
        <taxon>Embryophyta</taxon>
        <taxon>Tracheophyta</taxon>
        <taxon>Spermatophyta</taxon>
        <taxon>Magnoliopsida</taxon>
        <taxon>eudicotyledons</taxon>
        <taxon>Gunneridae</taxon>
        <taxon>Pentapetalae</taxon>
        <taxon>rosids</taxon>
        <taxon>fabids</taxon>
        <taxon>Fabales</taxon>
        <taxon>Fabaceae</taxon>
        <taxon>Papilionoideae</taxon>
        <taxon>50 kb inversion clade</taxon>
        <taxon>NPAAA clade</taxon>
        <taxon>indigoferoid/millettioid clade</taxon>
        <taxon>Phaseoleae</taxon>
        <taxon>Sphenostylis</taxon>
    </lineage>
</organism>